<reference evidence="2" key="1">
    <citation type="submission" date="2023-01" db="EMBL/GenBank/DDBJ databases">
        <title>Genome assembly of the deep-sea coral Lophelia pertusa.</title>
        <authorList>
            <person name="Herrera S."/>
            <person name="Cordes E."/>
        </authorList>
    </citation>
    <scope>NUCLEOTIDE SEQUENCE</scope>
    <source>
        <strain evidence="2">USNM1676648</strain>
        <tissue evidence="2">Polyp</tissue>
    </source>
</reference>
<evidence type="ECO:0000313" key="3">
    <source>
        <dbReference type="Proteomes" id="UP001163046"/>
    </source>
</evidence>
<evidence type="ECO:0000313" key="2">
    <source>
        <dbReference type="EMBL" id="KAJ7394874.1"/>
    </source>
</evidence>
<proteinExistence type="predicted"/>
<sequence length="153" mass="17030">MCSSDDDSPPQDSGRPLSGHKKKPSGCTWRRCLAKKLRTGESIATVPGLLIASEKGAEAEYITSPSSKSDINEEQLSDIDLLFADVLQTNAALTFTMVKNRMSDSLNFIDHTANQTMVRKVYNRVKYLQSREFSRNLHNAFELVDEESASQLS</sequence>
<evidence type="ECO:0000256" key="1">
    <source>
        <dbReference type="SAM" id="MobiDB-lite"/>
    </source>
</evidence>
<accession>A0A9X0DEC7</accession>
<dbReference type="AlphaFoldDB" id="A0A9X0DEC7"/>
<keyword evidence="3" id="KW-1185">Reference proteome</keyword>
<feature type="region of interest" description="Disordered" evidence="1">
    <location>
        <begin position="1"/>
        <end position="26"/>
    </location>
</feature>
<dbReference type="EMBL" id="MU825396">
    <property type="protein sequence ID" value="KAJ7394874.1"/>
    <property type="molecule type" value="Genomic_DNA"/>
</dbReference>
<protein>
    <submittedName>
        <fullName evidence="2">Uncharacterized protein</fullName>
    </submittedName>
</protein>
<dbReference type="Proteomes" id="UP001163046">
    <property type="component" value="Unassembled WGS sequence"/>
</dbReference>
<comment type="caution">
    <text evidence="2">The sequence shown here is derived from an EMBL/GenBank/DDBJ whole genome shotgun (WGS) entry which is preliminary data.</text>
</comment>
<organism evidence="2 3">
    <name type="scientific">Desmophyllum pertusum</name>
    <dbReference type="NCBI Taxonomy" id="174260"/>
    <lineage>
        <taxon>Eukaryota</taxon>
        <taxon>Metazoa</taxon>
        <taxon>Cnidaria</taxon>
        <taxon>Anthozoa</taxon>
        <taxon>Hexacorallia</taxon>
        <taxon>Scleractinia</taxon>
        <taxon>Caryophylliina</taxon>
        <taxon>Caryophylliidae</taxon>
        <taxon>Desmophyllum</taxon>
    </lineage>
</organism>
<name>A0A9X0DEC7_9CNID</name>
<gene>
    <name evidence="2" type="ORF">OS493_000709</name>
</gene>